<evidence type="ECO:0000259" key="1">
    <source>
        <dbReference type="Pfam" id="PF00294"/>
    </source>
</evidence>
<dbReference type="GO" id="GO:1900542">
    <property type="term" value="P:regulation of purine nucleotide metabolic process"/>
    <property type="evidence" value="ECO:0007669"/>
    <property type="project" value="EnsemblPlants"/>
</dbReference>
<sequence length="334" mass="36238">MHIHGAVLKPPEPAPAPCHGTFRHSYLIPAASCKLASVVFTTARSRGPLVLSCKGIQVSDAKQQSSSSIGSLSNGVAKSVGVKEVDVATLGNLCVDIVLSVPHLPPASLDERKKYMEQFSASPPDKKNWEAGGNCNMAIAASRLGLSCVTIGHVGKEIYGNFLVDVLQNENIGMVQMDKDDNDMNNVSCETLLCWVLVDHSQRHGFCSRADFCQEPAFNWMSGLSHEVEIAIKHSKILFCNGYGFDDFSPSLLTSALNYAVEVGTAIFFDPGPRGRSLSVGSPDEQSALDLFLRMSDVLLLTSDEAQSLTGIRDPIRAGKKLLRNVYHVRLHLR</sequence>
<dbReference type="Gene3D" id="3.40.1190.20">
    <property type="match status" value="1"/>
</dbReference>
<name>A0A7N0U381_KALFE</name>
<organism evidence="2 3">
    <name type="scientific">Kalanchoe fedtschenkoi</name>
    <name type="common">Lavender scallops</name>
    <name type="synonym">South American air plant</name>
    <dbReference type="NCBI Taxonomy" id="63787"/>
    <lineage>
        <taxon>Eukaryota</taxon>
        <taxon>Viridiplantae</taxon>
        <taxon>Streptophyta</taxon>
        <taxon>Embryophyta</taxon>
        <taxon>Tracheophyta</taxon>
        <taxon>Spermatophyta</taxon>
        <taxon>Magnoliopsida</taxon>
        <taxon>eudicotyledons</taxon>
        <taxon>Gunneridae</taxon>
        <taxon>Pentapetalae</taxon>
        <taxon>Saxifragales</taxon>
        <taxon>Crassulaceae</taxon>
        <taxon>Kalanchoe</taxon>
    </lineage>
</organism>
<dbReference type="OMA" id="QNENIGM"/>
<accession>A0A7N0U381</accession>
<dbReference type="InterPro" id="IPR029056">
    <property type="entry name" value="Ribokinase-like"/>
</dbReference>
<dbReference type="Gramene" id="Kaladp0053s0001.1.v1.1">
    <property type="protein sequence ID" value="Kaladp0053s0001.1.v1.1"/>
    <property type="gene ID" value="Kaladp0053s0001.v1.1"/>
</dbReference>
<dbReference type="GO" id="GO:0019206">
    <property type="term" value="F:nucleoside kinase activity"/>
    <property type="evidence" value="ECO:0007669"/>
    <property type="project" value="EnsemblPlants"/>
</dbReference>
<dbReference type="AlphaFoldDB" id="A0A7N0U381"/>
<protein>
    <recommendedName>
        <fullName evidence="1">Carbohydrate kinase PfkB domain-containing protein</fullName>
    </recommendedName>
</protein>
<dbReference type="Proteomes" id="UP000594263">
    <property type="component" value="Unplaced"/>
</dbReference>
<dbReference type="PANTHER" id="PTHR47826:SF1">
    <property type="entry name" value="OS03G0164700 PROTEIN"/>
    <property type="match status" value="1"/>
</dbReference>
<reference evidence="2" key="1">
    <citation type="submission" date="2021-01" db="UniProtKB">
        <authorList>
            <consortium name="EnsemblPlants"/>
        </authorList>
    </citation>
    <scope>IDENTIFICATION</scope>
</reference>
<dbReference type="Pfam" id="PF00294">
    <property type="entry name" value="PfkB"/>
    <property type="match status" value="1"/>
</dbReference>
<feature type="domain" description="Carbohydrate kinase PfkB" evidence="1">
    <location>
        <begin position="131"/>
        <end position="314"/>
    </location>
</feature>
<dbReference type="GO" id="GO:0009507">
    <property type="term" value="C:chloroplast"/>
    <property type="evidence" value="ECO:0007669"/>
    <property type="project" value="EnsemblPlants"/>
</dbReference>
<evidence type="ECO:0000313" key="2">
    <source>
        <dbReference type="EnsemblPlants" id="Kaladp0053s0001.1.v1.1"/>
    </source>
</evidence>
<evidence type="ECO:0000313" key="3">
    <source>
        <dbReference type="Proteomes" id="UP000594263"/>
    </source>
</evidence>
<dbReference type="SUPFAM" id="SSF53613">
    <property type="entry name" value="Ribokinase-like"/>
    <property type="match status" value="1"/>
</dbReference>
<dbReference type="InterPro" id="IPR011611">
    <property type="entry name" value="PfkB_dom"/>
</dbReference>
<dbReference type="PANTHER" id="PTHR47826">
    <property type="entry name" value="OS03G0164700 PROTEIN"/>
    <property type="match status" value="1"/>
</dbReference>
<dbReference type="EnsemblPlants" id="Kaladp0053s0001.1.v1.1">
    <property type="protein sequence ID" value="Kaladp0053s0001.1.v1.1"/>
    <property type="gene ID" value="Kaladp0053s0001.v1.1"/>
</dbReference>
<dbReference type="GO" id="GO:0006190">
    <property type="term" value="P:inosine salvage"/>
    <property type="evidence" value="ECO:0007669"/>
    <property type="project" value="EnsemblPlants"/>
</dbReference>
<keyword evidence="3" id="KW-1185">Reference proteome</keyword>
<proteinExistence type="predicted"/>